<keyword evidence="4" id="KW-0732">Signal</keyword>
<feature type="binding site" evidence="7">
    <location>
        <position position="179"/>
    </location>
    <ligand>
        <name>FAD</name>
        <dbReference type="ChEBI" id="CHEBI:57692"/>
    </ligand>
</feature>
<feature type="domain" description="Glucose-methanol-choline oxidoreductase C-terminal" evidence="10">
    <location>
        <begin position="416"/>
        <end position="482"/>
    </location>
</feature>
<keyword evidence="6" id="KW-0560">Oxidoreductase</keyword>
<evidence type="ECO:0000313" key="12">
    <source>
        <dbReference type="Proteomes" id="UP000054279"/>
    </source>
</evidence>
<keyword evidence="8" id="KW-0472">Membrane</keyword>
<protein>
    <submittedName>
        <fullName evidence="11">GMC oxidoreductase</fullName>
    </submittedName>
</protein>
<keyword evidence="8" id="KW-0812">Transmembrane</keyword>
<dbReference type="AlphaFoldDB" id="A0A0C9U4Z8"/>
<dbReference type="GO" id="GO:0016614">
    <property type="term" value="F:oxidoreductase activity, acting on CH-OH group of donors"/>
    <property type="evidence" value="ECO:0007669"/>
    <property type="project" value="InterPro"/>
</dbReference>
<feature type="domain" description="Glucose-methanol-choline oxidoreductase N-terminal" evidence="9">
    <location>
        <begin position="149"/>
        <end position="260"/>
    </location>
</feature>
<dbReference type="Pfam" id="PF00732">
    <property type="entry name" value="GMC_oxred_N"/>
    <property type="match status" value="1"/>
</dbReference>
<accession>A0A0C9U4Z8</accession>
<dbReference type="Pfam" id="PF05199">
    <property type="entry name" value="GMC_oxred_C"/>
    <property type="match status" value="1"/>
</dbReference>
<proteinExistence type="inferred from homology"/>
<dbReference type="SUPFAM" id="SSF51905">
    <property type="entry name" value="FAD/NAD(P)-binding domain"/>
    <property type="match status" value="1"/>
</dbReference>
<keyword evidence="12" id="KW-1185">Reference proteome</keyword>
<evidence type="ECO:0000259" key="9">
    <source>
        <dbReference type="Pfam" id="PF00732"/>
    </source>
</evidence>
<gene>
    <name evidence="11" type="ORF">M422DRAFT_72407</name>
</gene>
<evidence type="ECO:0000256" key="2">
    <source>
        <dbReference type="ARBA" id="ARBA00010790"/>
    </source>
</evidence>
<dbReference type="SUPFAM" id="SSF54373">
    <property type="entry name" value="FAD-linked reductases, C-terminal domain"/>
    <property type="match status" value="1"/>
</dbReference>
<evidence type="ECO:0000256" key="1">
    <source>
        <dbReference type="ARBA" id="ARBA00001974"/>
    </source>
</evidence>
<comment type="cofactor">
    <cofactor evidence="1 7">
        <name>FAD</name>
        <dbReference type="ChEBI" id="CHEBI:57692"/>
    </cofactor>
</comment>
<evidence type="ECO:0000256" key="3">
    <source>
        <dbReference type="ARBA" id="ARBA00022630"/>
    </source>
</evidence>
<name>A0A0C9U4Z8_SPHS4</name>
<dbReference type="EMBL" id="KN837518">
    <property type="protein sequence ID" value="KIJ24192.1"/>
    <property type="molecule type" value="Genomic_DNA"/>
</dbReference>
<dbReference type="PANTHER" id="PTHR11552">
    <property type="entry name" value="GLUCOSE-METHANOL-CHOLINE GMC OXIDOREDUCTASE"/>
    <property type="match status" value="1"/>
</dbReference>
<evidence type="ECO:0000256" key="7">
    <source>
        <dbReference type="PIRSR" id="PIRSR000137-2"/>
    </source>
</evidence>
<evidence type="ECO:0000256" key="5">
    <source>
        <dbReference type="ARBA" id="ARBA00022827"/>
    </source>
</evidence>
<dbReference type="InterPro" id="IPR012132">
    <property type="entry name" value="GMC_OxRdtase"/>
</dbReference>
<feature type="transmembrane region" description="Helical" evidence="8">
    <location>
        <begin position="109"/>
        <end position="129"/>
    </location>
</feature>
<evidence type="ECO:0000256" key="8">
    <source>
        <dbReference type="SAM" id="Phobius"/>
    </source>
</evidence>
<dbReference type="GO" id="GO:0050660">
    <property type="term" value="F:flavin adenine dinucleotide binding"/>
    <property type="evidence" value="ECO:0007669"/>
    <property type="project" value="InterPro"/>
</dbReference>
<keyword evidence="3" id="KW-0285">Flavoprotein</keyword>
<dbReference type="Proteomes" id="UP000054279">
    <property type="component" value="Unassembled WGS sequence"/>
</dbReference>
<dbReference type="PIRSF" id="PIRSF000137">
    <property type="entry name" value="Alcohol_oxidase"/>
    <property type="match status" value="1"/>
</dbReference>
<evidence type="ECO:0000256" key="4">
    <source>
        <dbReference type="ARBA" id="ARBA00022729"/>
    </source>
</evidence>
<reference evidence="11 12" key="1">
    <citation type="submission" date="2014-06" db="EMBL/GenBank/DDBJ databases">
        <title>Evolutionary Origins and Diversification of the Mycorrhizal Mutualists.</title>
        <authorList>
            <consortium name="DOE Joint Genome Institute"/>
            <consortium name="Mycorrhizal Genomics Consortium"/>
            <person name="Kohler A."/>
            <person name="Kuo A."/>
            <person name="Nagy L.G."/>
            <person name="Floudas D."/>
            <person name="Copeland A."/>
            <person name="Barry K.W."/>
            <person name="Cichocki N."/>
            <person name="Veneault-Fourrey C."/>
            <person name="LaButti K."/>
            <person name="Lindquist E.A."/>
            <person name="Lipzen A."/>
            <person name="Lundell T."/>
            <person name="Morin E."/>
            <person name="Murat C."/>
            <person name="Riley R."/>
            <person name="Ohm R."/>
            <person name="Sun H."/>
            <person name="Tunlid A."/>
            <person name="Henrissat B."/>
            <person name="Grigoriev I.V."/>
            <person name="Hibbett D.S."/>
            <person name="Martin F."/>
        </authorList>
    </citation>
    <scope>NUCLEOTIDE SEQUENCE [LARGE SCALE GENOMIC DNA]</scope>
    <source>
        <strain evidence="11 12">SS14</strain>
    </source>
</reference>
<dbReference type="Gene3D" id="3.30.560.10">
    <property type="entry name" value="Glucose Oxidase, domain 3"/>
    <property type="match status" value="3"/>
</dbReference>
<evidence type="ECO:0000256" key="6">
    <source>
        <dbReference type="ARBA" id="ARBA00023002"/>
    </source>
</evidence>
<dbReference type="Gene3D" id="3.50.50.60">
    <property type="entry name" value="FAD/NAD(P)-binding domain"/>
    <property type="match status" value="3"/>
</dbReference>
<dbReference type="InterPro" id="IPR036188">
    <property type="entry name" value="FAD/NAD-bd_sf"/>
</dbReference>
<dbReference type="InterPro" id="IPR007867">
    <property type="entry name" value="GMC_OxRtase_C"/>
</dbReference>
<keyword evidence="5 7" id="KW-0274">FAD</keyword>
<organism evidence="11 12">
    <name type="scientific">Sphaerobolus stellatus (strain SS14)</name>
    <dbReference type="NCBI Taxonomy" id="990650"/>
    <lineage>
        <taxon>Eukaryota</taxon>
        <taxon>Fungi</taxon>
        <taxon>Dikarya</taxon>
        <taxon>Basidiomycota</taxon>
        <taxon>Agaricomycotina</taxon>
        <taxon>Agaricomycetes</taxon>
        <taxon>Phallomycetidae</taxon>
        <taxon>Geastrales</taxon>
        <taxon>Sphaerobolaceae</taxon>
        <taxon>Sphaerobolus</taxon>
    </lineage>
</organism>
<dbReference type="OrthoDB" id="269227at2759"/>
<evidence type="ECO:0000313" key="11">
    <source>
        <dbReference type="EMBL" id="KIJ24192.1"/>
    </source>
</evidence>
<comment type="similarity">
    <text evidence="2">Belongs to the GMC oxidoreductase family.</text>
</comment>
<dbReference type="HOGENOM" id="CLU_002865_6_0_1"/>
<dbReference type="PANTHER" id="PTHR11552:SF201">
    <property type="entry name" value="GLUCOSE-METHANOL-CHOLINE OXIDOREDUCTASE N-TERMINAL DOMAIN-CONTAINING PROTEIN"/>
    <property type="match status" value="1"/>
</dbReference>
<dbReference type="InterPro" id="IPR000172">
    <property type="entry name" value="GMC_OxRdtase_N"/>
</dbReference>
<evidence type="ECO:0000259" key="10">
    <source>
        <dbReference type="Pfam" id="PF05199"/>
    </source>
</evidence>
<keyword evidence="8" id="KW-1133">Transmembrane helix</keyword>
<sequence length="493" mass="54404">MALNTRNPRYDWEFYTEPQVHVQNRKIQSSRGKGLGGSSMQNFLAFGENLCPINLSADVAKDFAVVPDPSSHGMNGPIVVSFPPYVSPIHKDTLDSLDGLGLLRNSESICIYFFGYILYYFLTFLQPFLVQQSAGRNVGSLLVPTAVDPKTATRSYSASAYLAPNVERNNLLVLTEAFVLKVRFEKQENNLHRAEAVDLVVDDEQLSVEANKEIILCAGTFQAPQLLEVSGIGNRDLLSNLSIECLIDLPGVGENLQDHMLSPIVVQIDQNMLTVESLRDPEQLKLQQELYDTANVKRWAASATIEASSPEAFVKTPPSALNGIKKQYEIMRTWIDSIHPLGQLLNLNGLFPVLGFIPDPSKRYMTMLAAYIHPLSRGTVHITSKDAQVPPAIQPNYLANPADLDILCKTVKFAYKVTRYVQETMLTVHHPVGAASMMPREDGGVIDPSLLVYGTSNLRVVDCSIIPLEISCNIQTLAYAIGEKAADIIKQTA</sequence>